<evidence type="ECO:0000256" key="3">
    <source>
        <dbReference type="ARBA" id="ARBA00023134"/>
    </source>
</evidence>
<dbReference type="EMBL" id="MLAK01001316">
    <property type="protein sequence ID" value="OHS94447.1"/>
    <property type="molecule type" value="Genomic_DNA"/>
</dbReference>
<dbReference type="Proteomes" id="UP000179807">
    <property type="component" value="Unassembled WGS sequence"/>
</dbReference>
<evidence type="ECO:0000256" key="2">
    <source>
        <dbReference type="ARBA" id="ARBA00022741"/>
    </source>
</evidence>
<dbReference type="SMART" id="SM00174">
    <property type="entry name" value="RHO"/>
    <property type="match status" value="1"/>
</dbReference>
<protein>
    <submittedName>
        <fullName evidence="4">Small GTP-binding protein</fullName>
    </submittedName>
</protein>
<sequence length="202" mass="22203">MAHRYSSLDLKVVVLGVASVGKTSIINRYCNGSFNEDTLSTIGAGFFTHSIKLNDTEVTLMLWDTAGEERFRSVAPSLLRGANGLVLVYDVTNVQSFNELEIYLEMFLDAVNVNAMSTMPVLLLGNKCDLGESAISEQNVTEWKKKHRITFSSVVSAKTGENINAAFTDLVTVLAAPENFIDKPPMQFVVPKEEKENGLCNC</sequence>
<comment type="caution">
    <text evidence="4">The sequence shown here is derived from an EMBL/GenBank/DDBJ whole genome shotgun (WGS) entry which is preliminary data.</text>
</comment>
<evidence type="ECO:0000313" key="5">
    <source>
        <dbReference type="Proteomes" id="UP000179807"/>
    </source>
</evidence>
<keyword evidence="2" id="KW-0547">Nucleotide-binding</keyword>
<dbReference type="InterPro" id="IPR001806">
    <property type="entry name" value="Small_GTPase"/>
</dbReference>
<comment type="similarity">
    <text evidence="1">Belongs to the small GTPase superfamily. Rab family.</text>
</comment>
<dbReference type="SMART" id="SM00175">
    <property type="entry name" value="RAB"/>
    <property type="match status" value="1"/>
</dbReference>
<dbReference type="CDD" id="cd00154">
    <property type="entry name" value="Rab"/>
    <property type="match status" value="1"/>
</dbReference>
<evidence type="ECO:0000313" key="4">
    <source>
        <dbReference type="EMBL" id="OHS94447.1"/>
    </source>
</evidence>
<keyword evidence="3" id="KW-0342">GTP-binding</keyword>
<dbReference type="SMART" id="SM00173">
    <property type="entry name" value="RAS"/>
    <property type="match status" value="1"/>
</dbReference>
<dbReference type="Gene3D" id="3.40.50.300">
    <property type="entry name" value="P-loop containing nucleotide triphosphate hydrolases"/>
    <property type="match status" value="1"/>
</dbReference>
<accession>A0A1J4J878</accession>
<name>A0A1J4J878_9EUKA</name>
<proteinExistence type="inferred from homology"/>
<dbReference type="FunFam" id="3.40.50.300:FF:001204">
    <property type="entry name" value="Small GTP-binding protein, putative"/>
    <property type="match status" value="1"/>
</dbReference>
<dbReference type="PANTHER" id="PTHR47981">
    <property type="entry name" value="RAB FAMILY"/>
    <property type="match status" value="1"/>
</dbReference>
<gene>
    <name evidence="4" type="ORF">TRFO_39355</name>
</gene>
<reference evidence="4" key="1">
    <citation type="submission" date="2016-10" db="EMBL/GenBank/DDBJ databases">
        <authorList>
            <person name="Benchimol M."/>
            <person name="Almeida L.G."/>
            <person name="Vasconcelos A.T."/>
            <person name="Perreira-Neves A."/>
            <person name="Rosa I.A."/>
            <person name="Tasca T."/>
            <person name="Bogo M.R."/>
            <person name="de Souza W."/>
        </authorList>
    </citation>
    <scope>NUCLEOTIDE SEQUENCE [LARGE SCALE GENOMIC DNA]</scope>
    <source>
        <strain evidence="4">K</strain>
    </source>
</reference>
<keyword evidence="5" id="KW-1185">Reference proteome</keyword>
<dbReference type="PRINTS" id="PR00449">
    <property type="entry name" value="RASTRNSFRMNG"/>
</dbReference>
<dbReference type="PROSITE" id="PS51419">
    <property type="entry name" value="RAB"/>
    <property type="match status" value="1"/>
</dbReference>
<dbReference type="InterPro" id="IPR027417">
    <property type="entry name" value="P-loop_NTPase"/>
</dbReference>
<dbReference type="SUPFAM" id="SSF52540">
    <property type="entry name" value="P-loop containing nucleoside triphosphate hydrolases"/>
    <property type="match status" value="1"/>
</dbReference>
<dbReference type="InterPro" id="IPR005225">
    <property type="entry name" value="Small_GTP-bd"/>
</dbReference>
<dbReference type="PROSITE" id="PS51421">
    <property type="entry name" value="RAS"/>
    <property type="match status" value="1"/>
</dbReference>
<dbReference type="VEuPathDB" id="TrichDB:TRFO_39355"/>
<dbReference type="PANTHER" id="PTHR47981:SF20">
    <property type="entry name" value="RAS-RELATED PROTEIN RAB-7A"/>
    <property type="match status" value="1"/>
</dbReference>
<dbReference type="GeneID" id="94847296"/>
<dbReference type="NCBIfam" id="TIGR00231">
    <property type="entry name" value="small_GTP"/>
    <property type="match status" value="1"/>
</dbReference>
<dbReference type="GO" id="GO:0005525">
    <property type="term" value="F:GTP binding"/>
    <property type="evidence" value="ECO:0007669"/>
    <property type="project" value="UniProtKB-KW"/>
</dbReference>
<dbReference type="AlphaFoldDB" id="A0A1J4J878"/>
<organism evidence="4 5">
    <name type="scientific">Tritrichomonas foetus</name>
    <dbReference type="NCBI Taxonomy" id="1144522"/>
    <lineage>
        <taxon>Eukaryota</taxon>
        <taxon>Metamonada</taxon>
        <taxon>Parabasalia</taxon>
        <taxon>Tritrichomonadida</taxon>
        <taxon>Tritrichomonadidae</taxon>
        <taxon>Tritrichomonas</taxon>
    </lineage>
</organism>
<evidence type="ECO:0000256" key="1">
    <source>
        <dbReference type="ARBA" id="ARBA00006270"/>
    </source>
</evidence>
<dbReference type="GO" id="GO:0003924">
    <property type="term" value="F:GTPase activity"/>
    <property type="evidence" value="ECO:0007669"/>
    <property type="project" value="InterPro"/>
</dbReference>
<dbReference type="Pfam" id="PF00071">
    <property type="entry name" value="Ras"/>
    <property type="match status" value="1"/>
</dbReference>
<dbReference type="RefSeq" id="XP_068347584.1">
    <property type="nucleotide sequence ID" value="XM_068512592.1"/>
</dbReference>
<dbReference type="PROSITE" id="PS51417">
    <property type="entry name" value="ARF"/>
    <property type="match status" value="1"/>
</dbReference>